<feature type="compositionally biased region" description="Basic and acidic residues" evidence="1">
    <location>
        <begin position="11"/>
        <end position="21"/>
    </location>
</feature>
<proteinExistence type="predicted"/>
<feature type="compositionally biased region" description="Polar residues" evidence="1">
    <location>
        <begin position="38"/>
        <end position="50"/>
    </location>
</feature>
<feature type="compositionally biased region" description="Basic and acidic residues" evidence="1">
    <location>
        <begin position="52"/>
        <end position="61"/>
    </location>
</feature>
<evidence type="ECO:0000313" key="3">
    <source>
        <dbReference type="Proteomes" id="UP001221757"/>
    </source>
</evidence>
<organism evidence="2 3">
    <name type="scientific">Mycena rosella</name>
    <name type="common">Pink bonnet</name>
    <name type="synonym">Agaricus rosellus</name>
    <dbReference type="NCBI Taxonomy" id="1033263"/>
    <lineage>
        <taxon>Eukaryota</taxon>
        <taxon>Fungi</taxon>
        <taxon>Dikarya</taxon>
        <taxon>Basidiomycota</taxon>
        <taxon>Agaricomycotina</taxon>
        <taxon>Agaricomycetes</taxon>
        <taxon>Agaricomycetidae</taxon>
        <taxon>Agaricales</taxon>
        <taxon>Marasmiineae</taxon>
        <taxon>Mycenaceae</taxon>
        <taxon>Mycena</taxon>
    </lineage>
</organism>
<reference evidence="2" key="1">
    <citation type="submission" date="2023-03" db="EMBL/GenBank/DDBJ databases">
        <title>Massive genome expansion in bonnet fungi (Mycena s.s.) driven by repeated elements and novel gene families across ecological guilds.</title>
        <authorList>
            <consortium name="Lawrence Berkeley National Laboratory"/>
            <person name="Harder C.B."/>
            <person name="Miyauchi S."/>
            <person name="Viragh M."/>
            <person name="Kuo A."/>
            <person name="Thoen E."/>
            <person name="Andreopoulos B."/>
            <person name="Lu D."/>
            <person name="Skrede I."/>
            <person name="Drula E."/>
            <person name="Henrissat B."/>
            <person name="Morin E."/>
            <person name="Kohler A."/>
            <person name="Barry K."/>
            <person name="LaButti K."/>
            <person name="Morin E."/>
            <person name="Salamov A."/>
            <person name="Lipzen A."/>
            <person name="Mereny Z."/>
            <person name="Hegedus B."/>
            <person name="Baldrian P."/>
            <person name="Stursova M."/>
            <person name="Weitz H."/>
            <person name="Taylor A."/>
            <person name="Grigoriev I.V."/>
            <person name="Nagy L.G."/>
            <person name="Martin F."/>
            <person name="Kauserud H."/>
        </authorList>
    </citation>
    <scope>NUCLEOTIDE SEQUENCE</scope>
    <source>
        <strain evidence="2">CBHHK067</strain>
    </source>
</reference>
<accession>A0AAD7FVL5</accession>
<evidence type="ECO:0000313" key="2">
    <source>
        <dbReference type="EMBL" id="KAJ7645794.1"/>
    </source>
</evidence>
<dbReference type="Proteomes" id="UP001221757">
    <property type="component" value="Unassembled WGS sequence"/>
</dbReference>
<feature type="compositionally biased region" description="Basic residues" evidence="1">
    <location>
        <begin position="23"/>
        <end position="36"/>
    </location>
</feature>
<evidence type="ECO:0000256" key="1">
    <source>
        <dbReference type="SAM" id="MobiDB-lite"/>
    </source>
</evidence>
<keyword evidence="3" id="KW-1185">Reference proteome</keyword>
<protein>
    <submittedName>
        <fullName evidence="2">Uncharacterized protein</fullName>
    </submittedName>
</protein>
<gene>
    <name evidence="2" type="ORF">B0H17DRAFT_1103810</name>
</gene>
<sequence length="113" mass="13355">MSHKHATSTFAEHRITEEYRPLRAQRRGVAQRKRLQVRVTTSGDSNSQPFRGTRDGGRQEKSSQVTHRRDRIIRDGPRLDGVRRRTIDQRERVVKTIIDPSCRRGRRGRRRQD</sequence>
<dbReference type="EMBL" id="JARKIE010000392">
    <property type="protein sequence ID" value="KAJ7645794.1"/>
    <property type="molecule type" value="Genomic_DNA"/>
</dbReference>
<comment type="caution">
    <text evidence="2">The sequence shown here is derived from an EMBL/GenBank/DDBJ whole genome shotgun (WGS) entry which is preliminary data.</text>
</comment>
<feature type="region of interest" description="Disordered" evidence="1">
    <location>
        <begin position="1"/>
        <end position="71"/>
    </location>
</feature>
<dbReference type="AlphaFoldDB" id="A0AAD7FVL5"/>
<name>A0AAD7FVL5_MYCRO</name>